<reference evidence="4 5" key="1">
    <citation type="submission" date="2008-03" db="EMBL/GenBank/DDBJ databases">
        <title>Sequencing of the draft genome and assembly of Burkholderia ambifaria MEX-5.</title>
        <authorList>
            <consortium name="US DOE Joint Genome Institute (JGI-PGF)"/>
            <person name="Copeland A."/>
            <person name="Lucas S."/>
            <person name="Lapidus A."/>
            <person name="Glavina del Rio T."/>
            <person name="Dalin E."/>
            <person name="Tice H."/>
            <person name="Bruce D."/>
            <person name="Goodwin L."/>
            <person name="Pitluck S."/>
            <person name="Larimer F."/>
            <person name="Land M.L."/>
            <person name="Hauser L."/>
            <person name="Tiedje J."/>
            <person name="Richardson P."/>
        </authorList>
    </citation>
    <scope>NUCLEOTIDE SEQUENCE [LARGE SCALE GENOMIC DNA]</scope>
    <source>
        <strain evidence="4 5">MEX-5</strain>
    </source>
</reference>
<feature type="transmembrane region" description="Helical" evidence="2">
    <location>
        <begin position="279"/>
        <end position="302"/>
    </location>
</feature>
<dbReference type="RefSeq" id="WP_006757600.1">
    <property type="nucleotide sequence ID" value="NZ_ABLK01000034.1"/>
</dbReference>
<keyword evidence="4" id="KW-0560">Oxidoreductase</keyword>
<dbReference type="PANTHER" id="PTHR10422">
    <property type="entry name" value="CYTOCHROME C OXIDASE SUBUNIT 1"/>
    <property type="match status" value="1"/>
</dbReference>
<dbReference type="InterPro" id="IPR000883">
    <property type="entry name" value="Cyt_C_Oxase_1"/>
</dbReference>
<evidence type="ECO:0000256" key="1">
    <source>
        <dbReference type="ARBA" id="ARBA00022660"/>
    </source>
</evidence>
<dbReference type="AlphaFoldDB" id="B1T1F3"/>
<dbReference type="GO" id="GO:0016020">
    <property type="term" value="C:membrane"/>
    <property type="evidence" value="ECO:0007669"/>
    <property type="project" value="InterPro"/>
</dbReference>
<dbReference type="InterPro" id="IPR023616">
    <property type="entry name" value="Cyt_c_oxase-like_su1_dom"/>
</dbReference>
<feature type="transmembrane region" description="Helical" evidence="2">
    <location>
        <begin position="179"/>
        <end position="199"/>
    </location>
</feature>
<keyword evidence="2" id="KW-0472">Membrane</keyword>
<dbReference type="GO" id="GO:0015990">
    <property type="term" value="P:electron transport coupled proton transport"/>
    <property type="evidence" value="ECO:0007669"/>
    <property type="project" value="TreeGrafter"/>
</dbReference>
<feature type="transmembrane region" description="Helical" evidence="2">
    <location>
        <begin position="246"/>
        <end position="267"/>
    </location>
</feature>
<feature type="transmembrane region" description="Helical" evidence="2">
    <location>
        <begin position="148"/>
        <end position="167"/>
    </location>
</feature>
<evidence type="ECO:0000259" key="3">
    <source>
        <dbReference type="PROSITE" id="PS50855"/>
    </source>
</evidence>
<dbReference type="GO" id="GO:0020037">
    <property type="term" value="F:heme binding"/>
    <property type="evidence" value="ECO:0007669"/>
    <property type="project" value="InterPro"/>
</dbReference>
<dbReference type="PATRIC" id="fig|396597.7.peg.6631"/>
<dbReference type="EC" id="1.9.3.1" evidence="4"/>
<feature type="transmembrane region" description="Helical" evidence="2">
    <location>
        <begin position="342"/>
        <end position="362"/>
    </location>
</feature>
<dbReference type="PROSITE" id="PS50855">
    <property type="entry name" value="COX1"/>
    <property type="match status" value="1"/>
</dbReference>
<dbReference type="GO" id="GO:0006119">
    <property type="term" value="P:oxidative phosphorylation"/>
    <property type="evidence" value="ECO:0007669"/>
    <property type="project" value="UniProtKB-UniPathway"/>
</dbReference>
<dbReference type="EMBL" id="ABLK01000034">
    <property type="protein sequence ID" value="EDT42586.1"/>
    <property type="molecule type" value="Genomic_DNA"/>
</dbReference>
<evidence type="ECO:0000313" key="4">
    <source>
        <dbReference type="EMBL" id="EDT42586.1"/>
    </source>
</evidence>
<keyword evidence="1" id="KW-0679">Respiratory chain</keyword>
<sequence length="551" mass="60110">MTLTIGALLALSFLISVLGLFMFIWAQMHGFMGAGSDAANVIFAKNEVGVVEEPAIASGLRDTLQQIDSRSVGASAPARLVSDELAEREEHDRSSRAAAFAFLASSVIWLIPGSLMGLIASHKLTAPDFLVQSAWLTFGRVRTAHLTMVIYGWASMAGLGVSLWMLPRLLRTKLVGEQFALVGAGLWNAGVAAGVVAILSGWTDGLQWLEIPWQIGILLAVGGALCAIPLLLTLTRRNVPHLYVSVWYIAAALIWFPILYVVAKVPYVHFGVEQAIVNWWYAHNVLGLWLTPIGLGAAYYFIAKVLGQPVYSYNLSLVGFWALAMFYSQAGIHHLIGGPVPNWLVSVSVVQSVMMIVPVLAVGVNQHMTVAGRFAALRYSPTLRFVVVGTVLYTLVSLQGALEAVPFFNRLVHFTQYKVAHAHLGLYGFFSMIMFGSIYFVMPRVLEREWPYPLLICAHFWLATIGFFIYFVPLTVGGVLQGIALLDPARPFMDSVNVLTPYLAARTMGGLLMTLGHLAFAFHFFVMALDQGPNRSGRALLGVIPSFGAHS</sequence>
<accession>B1T1F3</accession>
<dbReference type="UniPathway" id="UPA00705"/>
<feature type="transmembrane region" description="Helical" evidence="2">
    <location>
        <begin position="383"/>
        <end position="402"/>
    </location>
</feature>
<dbReference type="Pfam" id="PF00115">
    <property type="entry name" value="COX1"/>
    <property type="match status" value="1"/>
</dbReference>
<feature type="transmembrane region" description="Helical" evidence="2">
    <location>
        <begin position="454"/>
        <end position="483"/>
    </location>
</feature>
<dbReference type="GO" id="GO:0004129">
    <property type="term" value="F:cytochrome-c oxidase activity"/>
    <property type="evidence" value="ECO:0007669"/>
    <property type="project" value="InterPro"/>
</dbReference>
<dbReference type="Gene3D" id="1.20.210.10">
    <property type="entry name" value="Cytochrome c oxidase-like, subunit I domain"/>
    <property type="match status" value="1"/>
</dbReference>
<comment type="caution">
    <text evidence="4">The sequence shown here is derived from an EMBL/GenBank/DDBJ whole genome shotgun (WGS) entry which is preliminary data.</text>
</comment>
<gene>
    <name evidence="4" type="ORF">BamMEX5DRAFT_1619</name>
</gene>
<evidence type="ECO:0000313" key="5">
    <source>
        <dbReference type="Proteomes" id="UP000004814"/>
    </source>
</evidence>
<keyword evidence="2" id="KW-1133">Transmembrane helix</keyword>
<protein>
    <submittedName>
        <fullName evidence="4">Cytochrome-c oxidase</fullName>
        <ecNumber evidence="4">1.9.3.1</ecNumber>
    </submittedName>
</protein>
<feature type="transmembrane region" description="Helical" evidence="2">
    <location>
        <begin position="6"/>
        <end position="26"/>
    </location>
</feature>
<dbReference type="PANTHER" id="PTHR10422:SF29">
    <property type="entry name" value="CYTOCHROME C OXIDASE SUBUNIT 1 HOMOLOG, BACTEROID"/>
    <property type="match status" value="1"/>
</dbReference>
<feature type="transmembrane region" description="Helical" evidence="2">
    <location>
        <begin position="211"/>
        <end position="234"/>
    </location>
</feature>
<proteinExistence type="predicted"/>
<name>B1T1F3_9BURK</name>
<feature type="transmembrane region" description="Helical" evidence="2">
    <location>
        <begin position="503"/>
        <end position="529"/>
    </location>
</feature>
<feature type="transmembrane region" description="Helical" evidence="2">
    <location>
        <begin position="422"/>
        <end position="442"/>
    </location>
</feature>
<keyword evidence="2" id="KW-0812">Transmembrane</keyword>
<feature type="transmembrane region" description="Helical" evidence="2">
    <location>
        <begin position="97"/>
        <end position="120"/>
    </location>
</feature>
<evidence type="ECO:0000256" key="2">
    <source>
        <dbReference type="SAM" id="Phobius"/>
    </source>
</evidence>
<dbReference type="SUPFAM" id="SSF81442">
    <property type="entry name" value="Cytochrome c oxidase subunit I-like"/>
    <property type="match status" value="1"/>
</dbReference>
<dbReference type="InterPro" id="IPR036927">
    <property type="entry name" value="Cyt_c_oxase-like_su1_sf"/>
</dbReference>
<keyword evidence="1" id="KW-0249">Electron transport</keyword>
<feature type="domain" description="Cytochrome oxidase subunit I profile" evidence="3">
    <location>
        <begin position="94"/>
        <end position="551"/>
    </location>
</feature>
<dbReference type="GO" id="GO:0016491">
    <property type="term" value="F:oxidoreductase activity"/>
    <property type="evidence" value="ECO:0007669"/>
    <property type="project" value="UniProtKB-KW"/>
</dbReference>
<dbReference type="GO" id="GO:0022904">
    <property type="term" value="P:respiratory electron transport chain"/>
    <property type="evidence" value="ECO:0007669"/>
    <property type="project" value="TreeGrafter"/>
</dbReference>
<dbReference type="Proteomes" id="UP000004814">
    <property type="component" value="Unassembled WGS sequence"/>
</dbReference>
<feature type="transmembrane region" description="Helical" evidence="2">
    <location>
        <begin position="314"/>
        <end position="336"/>
    </location>
</feature>
<organism evidence="4 5">
    <name type="scientific">Burkholderia ambifaria MEX-5</name>
    <dbReference type="NCBI Taxonomy" id="396597"/>
    <lineage>
        <taxon>Bacteria</taxon>
        <taxon>Pseudomonadati</taxon>
        <taxon>Pseudomonadota</taxon>
        <taxon>Betaproteobacteria</taxon>
        <taxon>Burkholderiales</taxon>
        <taxon>Burkholderiaceae</taxon>
        <taxon>Burkholderia</taxon>
        <taxon>Burkholderia cepacia complex</taxon>
    </lineage>
</organism>
<keyword evidence="1" id="KW-0813">Transport</keyword>